<organism evidence="1 2">
    <name type="scientific">Cichorium intybus</name>
    <name type="common">Chicory</name>
    <dbReference type="NCBI Taxonomy" id="13427"/>
    <lineage>
        <taxon>Eukaryota</taxon>
        <taxon>Viridiplantae</taxon>
        <taxon>Streptophyta</taxon>
        <taxon>Embryophyta</taxon>
        <taxon>Tracheophyta</taxon>
        <taxon>Spermatophyta</taxon>
        <taxon>Magnoliopsida</taxon>
        <taxon>eudicotyledons</taxon>
        <taxon>Gunneridae</taxon>
        <taxon>Pentapetalae</taxon>
        <taxon>asterids</taxon>
        <taxon>campanulids</taxon>
        <taxon>Asterales</taxon>
        <taxon>Asteraceae</taxon>
        <taxon>Cichorioideae</taxon>
        <taxon>Cichorieae</taxon>
        <taxon>Cichoriinae</taxon>
        <taxon>Cichorium</taxon>
    </lineage>
</organism>
<evidence type="ECO:0000313" key="1">
    <source>
        <dbReference type="EMBL" id="KAI3699167.1"/>
    </source>
</evidence>
<dbReference type="EMBL" id="CM042016">
    <property type="protein sequence ID" value="KAI3699167.1"/>
    <property type="molecule type" value="Genomic_DNA"/>
</dbReference>
<reference evidence="1 2" key="2">
    <citation type="journal article" date="2022" name="Mol. Ecol. Resour.">
        <title>The genomes of chicory, endive, great burdock and yacon provide insights into Asteraceae paleo-polyploidization history and plant inulin production.</title>
        <authorList>
            <person name="Fan W."/>
            <person name="Wang S."/>
            <person name="Wang H."/>
            <person name="Wang A."/>
            <person name="Jiang F."/>
            <person name="Liu H."/>
            <person name="Zhao H."/>
            <person name="Xu D."/>
            <person name="Zhang Y."/>
        </authorList>
    </citation>
    <scope>NUCLEOTIDE SEQUENCE [LARGE SCALE GENOMIC DNA]</scope>
    <source>
        <strain evidence="2">cv. Punajuju</strain>
        <tissue evidence="1">Leaves</tissue>
    </source>
</reference>
<evidence type="ECO:0000313" key="2">
    <source>
        <dbReference type="Proteomes" id="UP001055811"/>
    </source>
</evidence>
<proteinExistence type="predicted"/>
<dbReference type="Proteomes" id="UP001055811">
    <property type="component" value="Linkage Group LG08"/>
</dbReference>
<protein>
    <submittedName>
        <fullName evidence="1">Uncharacterized protein</fullName>
    </submittedName>
</protein>
<comment type="caution">
    <text evidence="1">The sequence shown here is derived from an EMBL/GenBank/DDBJ whole genome shotgun (WGS) entry which is preliminary data.</text>
</comment>
<sequence>MHLEMPGIGQELSLSRFHHTKRCGDTVDCAVCLSTIEEDDEISVLRCEHLLHKGCLDRCVDGQHTACPQCRDVLVGPRMVCELGRELLSFGLCSQSR</sequence>
<name>A0ACB8ZMX7_CICIN</name>
<reference evidence="2" key="1">
    <citation type="journal article" date="2022" name="Mol. Ecol. Resour.">
        <title>The genomes of chicory, endive, great burdock and yacon provide insights into Asteraceae palaeo-polyploidization history and plant inulin production.</title>
        <authorList>
            <person name="Fan W."/>
            <person name="Wang S."/>
            <person name="Wang H."/>
            <person name="Wang A."/>
            <person name="Jiang F."/>
            <person name="Liu H."/>
            <person name="Zhao H."/>
            <person name="Xu D."/>
            <person name="Zhang Y."/>
        </authorList>
    </citation>
    <scope>NUCLEOTIDE SEQUENCE [LARGE SCALE GENOMIC DNA]</scope>
    <source>
        <strain evidence="2">cv. Punajuju</strain>
    </source>
</reference>
<keyword evidence="2" id="KW-1185">Reference proteome</keyword>
<accession>A0ACB8ZMX7</accession>
<gene>
    <name evidence="1" type="ORF">L2E82_43255</name>
</gene>